<accession>A0A2A3ENW8</accession>
<evidence type="ECO:0000256" key="5">
    <source>
        <dbReference type="ARBA" id="ARBA00022777"/>
    </source>
</evidence>
<keyword evidence="5 12" id="KW-0418">Kinase</keyword>
<dbReference type="InterPro" id="IPR050117">
    <property type="entry name" value="MAPK"/>
</dbReference>
<reference evidence="12 13" key="1">
    <citation type="submission" date="2014-07" db="EMBL/GenBank/DDBJ databases">
        <title>Genomic and transcriptomic analysis on Apis cerana provide comprehensive insights into honey bee biology.</title>
        <authorList>
            <person name="Diao Q."/>
            <person name="Sun L."/>
            <person name="Zheng H."/>
            <person name="Zheng H."/>
            <person name="Xu S."/>
            <person name="Wang S."/>
            <person name="Zeng Z."/>
            <person name="Hu F."/>
            <person name="Su S."/>
            <person name="Wu J."/>
        </authorList>
    </citation>
    <scope>NUCLEOTIDE SEQUENCE [LARGE SCALE GENOMIC DNA]</scope>
    <source>
        <tissue evidence="12">Pupae without intestine</tissue>
    </source>
</reference>
<dbReference type="PROSITE" id="PS50011">
    <property type="entry name" value="PROTEIN_KINASE_DOM"/>
    <property type="match status" value="1"/>
</dbReference>
<keyword evidence="2 10" id="KW-0723">Serine/threonine-protein kinase</keyword>
<dbReference type="InterPro" id="IPR011009">
    <property type="entry name" value="Kinase-like_dom_sf"/>
</dbReference>
<keyword evidence="13" id="KW-1185">Reference proteome</keyword>
<dbReference type="PANTHER" id="PTHR24055">
    <property type="entry name" value="MITOGEN-ACTIVATED PROTEIN KINASE"/>
    <property type="match status" value="1"/>
</dbReference>
<dbReference type="SMART" id="SM00220">
    <property type="entry name" value="S_TKc"/>
    <property type="match status" value="1"/>
</dbReference>
<evidence type="ECO:0000256" key="10">
    <source>
        <dbReference type="RuleBase" id="RU000304"/>
    </source>
</evidence>
<evidence type="ECO:0000259" key="11">
    <source>
        <dbReference type="PROSITE" id="PS50011"/>
    </source>
</evidence>
<dbReference type="OrthoDB" id="548217at2759"/>
<dbReference type="GO" id="GO:0005524">
    <property type="term" value="F:ATP binding"/>
    <property type="evidence" value="ECO:0007669"/>
    <property type="project" value="UniProtKB-UniRule"/>
</dbReference>
<dbReference type="EC" id="2.7.11.22" evidence="1"/>
<evidence type="ECO:0000256" key="8">
    <source>
        <dbReference type="ARBA" id="ARBA00048367"/>
    </source>
</evidence>
<feature type="binding site" evidence="9">
    <location>
        <position position="28"/>
    </location>
    <ligand>
        <name>ATP</name>
        <dbReference type="ChEBI" id="CHEBI:30616"/>
    </ligand>
</feature>
<dbReference type="PROSITE" id="PS00108">
    <property type="entry name" value="PROTEIN_KINASE_ST"/>
    <property type="match status" value="1"/>
</dbReference>
<keyword evidence="3" id="KW-0808">Transferase</keyword>
<sequence>MIEIVGEGSYGMVMKCKHRESGQFVAIKRFLETEEDYEVRKMAFREIRMLKKLRHDNLVNMIEVFRRKKRFYLVFEYLDHTLLNELENVGGHGLGLEMSKRYIYQILRGLDFCHGSNIMHRDVKPENILISPNGVVKLCDFGFARFVNSPNESCTDYVATRWYRAPELLVGDPRYGRPIDIWAVGCLYAEMVVGNPLFPGDSDVDQLYRITKILGNFVIYLFIFINVECLKECCTVLGGLCMKHQTLMDRSRPGQLLRHASADELIGPPQSGLFSIRKLFPKWDIIAIDFLAQCLRMDPDLRSKSFMLLEHPFFIQDRFVDKFLVVLRKSIDIESSMNPLSSKILSEKGPSISTSLFESSSKTVSQYFPRWHMHTIIATDLNDKTKSEAIDTVELRETSSSLLRIDPLRKVCNIDTISVIPNTTYIRKVKQKGIAMHDY</sequence>
<dbReference type="EMBL" id="KZ288204">
    <property type="protein sequence ID" value="PBC33204.1"/>
    <property type="molecule type" value="Genomic_DNA"/>
</dbReference>
<dbReference type="Proteomes" id="UP000242457">
    <property type="component" value="Unassembled WGS sequence"/>
</dbReference>
<evidence type="ECO:0000256" key="1">
    <source>
        <dbReference type="ARBA" id="ARBA00012425"/>
    </source>
</evidence>
<dbReference type="PROSITE" id="PS00107">
    <property type="entry name" value="PROTEIN_KINASE_ATP"/>
    <property type="match status" value="1"/>
</dbReference>
<proteinExistence type="inferred from homology"/>
<evidence type="ECO:0000256" key="2">
    <source>
        <dbReference type="ARBA" id="ARBA00022527"/>
    </source>
</evidence>
<comment type="similarity">
    <text evidence="10">Belongs to the protein kinase superfamily.</text>
</comment>
<evidence type="ECO:0000256" key="3">
    <source>
        <dbReference type="ARBA" id="ARBA00022679"/>
    </source>
</evidence>
<evidence type="ECO:0000256" key="6">
    <source>
        <dbReference type="ARBA" id="ARBA00022840"/>
    </source>
</evidence>
<dbReference type="Pfam" id="PF00069">
    <property type="entry name" value="Pkinase"/>
    <property type="match status" value="1"/>
</dbReference>
<dbReference type="InterPro" id="IPR008271">
    <property type="entry name" value="Ser/Thr_kinase_AS"/>
</dbReference>
<dbReference type="Gene3D" id="3.30.200.20">
    <property type="entry name" value="Phosphorylase Kinase, domain 1"/>
    <property type="match status" value="1"/>
</dbReference>
<name>A0A2A3ENW8_APICC</name>
<dbReference type="FunFam" id="1.10.510.10:FF:000624">
    <property type="entry name" value="Mitogen-activated protein kinase"/>
    <property type="match status" value="1"/>
</dbReference>
<evidence type="ECO:0000256" key="7">
    <source>
        <dbReference type="ARBA" id="ARBA00047811"/>
    </source>
</evidence>
<comment type="catalytic activity">
    <reaction evidence="8">
        <text>L-seryl-[protein] + ATP = O-phospho-L-seryl-[protein] + ADP + H(+)</text>
        <dbReference type="Rhea" id="RHEA:17989"/>
        <dbReference type="Rhea" id="RHEA-COMP:9863"/>
        <dbReference type="Rhea" id="RHEA-COMP:11604"/>
        <dbReference type="ChEBI" id="CHEBI:15378"/>
        <dbReference type="ChEBI" id="CHEBI:29999"/>
        <dbReference type="ChEBI" id="CHEBI:30616"/>
        <dbReference type="ChEBI" id="CHEBI:83421"/>
        <dbReference type="ChEBI" id="CHEBI:456216"/>
        <dbReference type="EC" id="2.7.11.22"/>
    </reaction>
</comment>
<dbReference type="Gene3D" id="1.10.510.10">
    <property type="entry name" value="Transferase(Phosphotransferase) domain 1"/>
    <property type="match status" value="1"/>
</dbReference>
<dbReference type="AlphaFoldDB" id="A0A2A3ENW8"/>
<feature type="domain" description="Protein kinase" evidence="11">
    <location>
        <begin position="1"/>
        <end position="314"/>
    </location>
</feature>
<protein>
    <recommendedName>
        <fullName evidence="1">cyclin-dependent kinase</fullName>
        <ecNumber evidence="1">2.7.11.22</ecNumber>
    </recommendedName>
</protein>
<dbReference type="FunFam" id="3.30.200.20:FF:000049">
    <property type="entry name" value="cyclin-dependent kinase-like 1 isoform X1"/>
    <property type="match status" value="1"/>
</dbReference>
<keyword evidence="6 9" id="KW-0067">ATP-binding</keyword>
<comment type="catalytic activity">
    <reaction evidence="7">
        <text>L-threonyl-[protein] + ATP = O-phospho-L-threonyl-[protein] + ADP + H(+)</text>
        <dbReference type="Rhea" id="RHEA:46608"/>
        <dbReference type="Rhea" id="RHEA-COMP:11060"/>
        <dbReference type="Rhea" id="RHEA-COMP:11605"/>
        <dbReference type="ChEBI" id="CHEBI:15378"/>
        <dbReference type="ChEBI" id="CHEBI:30013"/>
        <dbReference type="ChEBI" id="CHEBI:30616"/>
        <dbReference type="ChEBI" id="CHEBI:61977"/>
        <dbReference type="ChEBI" id="CHEBI:456216"/>
        <dbReference type="EC" id="2.7.11.22"/>
    </reaction>
</comment>
<evidence type="ECO:0000256" key="9">
    <source>
        <dbReference type="PROSITE-ProRule" id="PRU10141"/>
    </source>
</evidence>
<evidence type="ECO:0000313" key="12">
    <source>
        <dbReference type="EMBL" id="PBC33204.1"/>
    </source>
</evidence>
<dbReference type="SUPFAM" id="SSF56112">
    <property type="entry name" value="Protein kinase-like (PK-like)"/>
    <property type="match status" value="1"/>
</dbReference>
<dbReference type="GO" id="GO:0004693">
    <property type="term" value="F:cyclin-dependent protein serine/threonine kinase activity"/>
    <property type="evidence" value="ECO:0007669"/>
    <property type="project" value="UniProtKB-EC"/>
</dbReference>
<evidence type="ECO:0000256" key="4">
    <source>
        <dbReference type="ARBA" id="ARBA00022741"/>
    </source>
</evidence>
<organism evidence="12 13">
    <name type="scientific">Apis cerana cerana</name>
    <name type="common">Oriental honeybee</name>
    <dbReference type="NCBI Taxonomy" id="94128"/>
    <lineage>
        <taxon>Eukaryota</taxon>
        <taxon>Metazoa</taxon>
        <taxon>Ecdysozoa</taxon>
        <taxon>Arthropoda</taxon>
        <taxon>Hexapoda</taxon>
        <taxon>Insecta</taxon>
        <taxon>Pterygota</taxon>
        <taxon>Neoptera</taxon>
        <taxon>Endopterygota</taxon>
        <taxon>Hymenoptera</taxon>
        <taxon>Apocrita</taxon>
        <taxon>Aculeata</taxon>
        <taxon>Apoidea</taxon>
        <taxon>Anthophila</taxon>
        <taxon>Apidae</taxon>
        <taxon>Apis</taxon>
    </lineage>
</organism>
<dbReference type="InterPro" id="IPR000719">
    <property type="entry name" value="Prot_kinase_dom"/>
</dbReference>
<evidence type="ECO:0000313" key="13">
    <source>
        <dbReference type="Proteomes" id="UP000242457"/>
    </source>
</evidence>
<dbReference type="InterPro" id="IPR017441">
    <property type="entry name" value="Protein_kinase_ATP_BS"/>
</dbReference>
<gene>
    <name evidence="12" type="ORF">APICC_01278</name>
</gene>
<keyword evidence="4 9" id="KW-0547">Nucleotide-binding</keyword>